<evidence type="ECO:0000313" key="3">
    <source>
        <dbReference type="Proteomes" id="UP001530293"/>
    </source>
</evidence>
<dbReference type="EMBL" id="JALLBG020000315">
    <property type="protein sequence ID" value="KAL3756054.1"/>
    <property type="molecule type" value="Genomic_DNA"/>
</dbReference>
<dbReference type="Proteomes" id="UP001530293">
    <property type="component" value="Unassembled WGS sequence"/>
</dbReference>
<feature type="compositionally biased region" description="Low complexity" evidence="1">
    <location>
        <begin position="32"/>
        <end position="53"/>
    </location>
</feature>
<feature type="compositionally biased region" description="Basic and acidic residues" evidence="1">
    <location>
        <begin position="199"/>
        <end position="208"/>
    </location>
</feature>
<dbReference type="PANTHER" id="PTHR13582:SF0">
    <property type="entry name" value="M-PHASE PHOSPHOPROTEIN 6"/>
    <property type="match status" value="1"/>
</dbReference>
<sequence>MAMALKMWKPGSSKPKNNTPSEQQPNNAVPDSRGSSVGGAAAVAAVAKKLSSSTMGMRFMQRKKDGNNATSSKEKKPIAPAAPTKSVHGDHTTNNASVDNSRSDNVNIDRKRKSEEISQVSQPSSTSSNGEILLDQASIVDMYGLGSDIIGRRSFGGFRKTVMTTWEEALKRRVDDNTRTKNTKHHITDEELLERYEKYVKGRGDRESGGGSGRKEKRKRNR</sequence>
<feature type="compositionally biased region" description="Polar residues" evidence="1">
    <location>
        <begin position="14"/>
        <end position="29"/>
    </location>
</feature>
<evidence type="ECO:0000313" key="2">
    <source>
        <dbReference type="EMBL" id="KAL3756054.1"/>
    </source>
</evidence>
<protein>
    <submittedName>
        <fullName evidence="2">Uncharacterized protein</fullName>
    </submittedName>
</protein>
<feature type="compositionally biased region" description="Low complexity" evidence="1">
    <location>
        <begin position="118"/>
        <end position="128"/>
    </location>
</feature>
<dbReference type="PANTHER" id="PTHR13582">
    <property type="entry name" value="M-PHASE PHOSPHOPROTEIN 6"/>
    <property type="match status" value="1"/>
</dbReference>
<dbReference type="AlphaFoldDB" id="A0ABD3LWE1"/>
<feature type="region of interest" description="Disordered" evidence="1">
    <location>
        <begin position="199"/>
        <end position="222"/>
    </location>
</feature>
<feature type="compositionally biased region" description="Basic and acidic residues" evidence="1">
    <location>
        <begin position="107"/>
        <end position="116"/>
    </location>
</feature>
<dbReference type="Pfam" id="PF10175">
    <property type="entry name" value="MPP6"/>
    <property type="match status" value="1"/>
</dbReference>
<gene>
    <name evidence="2" type="ORF">ACHAWU_002633</name>
</gene>
<accession>A0ABD3LWE1</accession>
<evidence type="ECO:0000256" key="1">
    <source>
        <dbReference type="SAM" id="MobiDB-lite"/>
    </source>
</evidence>
<feature type="compositionally biased region" description="Polar residues" evidence="1">
    <location>
        <begin position="92"/>
        <end position="106"/>
    </location>
</feature>
<dbReference type="InterPro" id="IPR019324">
    <property type="entry name" value="MPP6"/>
</dbReference>
<name>A0ABD3LWE1_9STRA</name>
<feature type="compositionally biased region" description="Basic and acidic residues" evidence="1">
    <location>
        <begin position="62"/>
        <end position="77"/>
    </location>
</feature>
<keyword evidence="3" id="KW-1185">Reference proteome</keyword>
<reference evidence="2 3" key="1">
    <citation type="submission" date="2024-10" db="EMBL/GenBank/DDBJ databases">
        <title>Updated reference genomes for cyclostephanoid diatoms.</title>
        <authorList>
            <person name="Roberts W.R."/>
            <person name="Alverson A.J."/>
        </authorList>
    </citation>
    <scope>NUCLEOTIDE SEQUENCE [LARGE SCALE GENOMIC DNA]</scope>
    <source>
        <strain evidence="2 3">AJA232-27</strain>
    </source>
</reference>
<organism evidence="2 3">
    <name type="scientific">Discostella pseudostelligera</name>
    <dbReference type="NCBI Taxonomy" id="259834"/>
    <lineage>
        <taxon>Eukaryota</taxon>
        <taxon>Sar</taxon>
        <taxon>Stramenopiles</taxon>
        <taxon>Ochrophyta</taxon>
        <taxon>Bacillariophyta</taxon>
        <taxon>Coscinodiscophyceae</taxon>
        <taxon>Thalassiosirophycidae</taxon>
        <taxon>Stephanodiscales</taxon>
        <taxon>Stephanodiscaceae</taxon>
        <taxon>Discostella</taxon>
    </lineage>
</organism>
<proteinExistence type="predicted"/>
<feature type="region of interest" description="Disordered" evidence="1">
    <location>
        <begin position="1"/>
        <end position="129"/>
    </location>
</feature>
<comment type="caution">
    <text evidence="2">The sequence shown here is derived from an EMBL/GenBank/DDBJ whole genome shotgun (WGS) entry which is preliminary data.</text>
</comment>